<proteinExistence type="predicted"/>
<reference evidence="1 2" key="2">
    <citation type="submission" date="2013-11" db="EMBL/GenBank/DDBJ databases">
        <title>The Genome Sequence of Phytophthora parasitica INRA-310.</title>
        <authorList>
            <consortium name="The Broad Institute Genomics Platform"/>
            <person name="Russ C."/>
            <person name="Tyler B."/>
            <person name="Panabieres F."/>
            <person name="Shan W."/>
            <person name="Tripathy S."/>
            <person name="Grunwald N."/>
            <person name="Machado M."/>
            <person name="Johnson C.S."/>
            <person name="Arredondo F."/>
            <person name="Hong C."/>
            <person name="Coffey M."/>
            <person name="Young S.K."/>
            <person name="Zeng Q."/>
            <person name="Gargeya S."/>
            <person name="Fitzgerald M."/>
            <person name="Abouelleil A."/>
            <person name="Alvarado L."/>
            <person name="Chapman S.B."/>
            <person name="Gainer-Dewar J."/>
            <person name="Goldberg J."/>
            <person name="Griggs A."/>
            <person name="Gujja S."/>
            <person name="Hansen M."/>
            <person name="Howarth C."/>
            <person name="Imamovic A."/>
            <person name="Ireland A."/>
            <person name="Larimer J."/>
            <person name="McCowan C."/>
            <person name="Murphy C."/>
            <person name="Pearson M."/>
            <person name="Poon T.W."/>
            <person name="Priest M."/>
            <person name="Roberts A."/>
            <person name="Saif S."/>
            <person name="Shea T."/>
            <person name="Sykes S."/>
            <person name="Wortman J."/>
            <person name="Nusbaum C."/>
            <person name="Birren B."/>
        </authorList>
    </citation>
    <scope>NUCLEOTIDE SEQUENCE [LARGE SCALE GENOMIC DNA]</scope>
    <source>
        <strain evidence="1 2">INRA-310</strain>
    </source>
</reference>
<sequence>MGMSRIYVMEITTEVTIVAPNNLFMSAEVRPGSWFDRKCWQYN</sequence>
<name>W2RBL4_PHYN3</name>
<gene>
    <name evidence="1" type="ORF">PPTG_21166</name>
</gene>
<evidence type="ECO:0000313" key="1">
    <source>
        <dbReference type="EMBL" id="ETN21930.1"/>
    </source>
</evidence>
<protein>
    <submittedName>
        <fullName evidence="1">Uncharacterized protein</fullName>
    </submittedName>
</protein>
<dbReference type="VEuPathDB" id="FungiDB:PPTG_21166"/>
<evidence type="ECO:0000313" key="2">
    <source>
        <dbReference type="Proteomes" id="UP000018817"/>
    </source>
</evidence>
<dbReference type="RefSeq" id="XP_008893867.1">
    <property type="nucleotide sequence ID" value="XM_008895619.1"/>
</dbReference>
<dbReference type="AlphaFoldDB" id="W2RBL4"/>
<dbReference type="GeneID" id="20189765"/>
<dbReference type="EMBL" id="KI669563">
    <property type="protein sequence ID" value="ETN21930.1"/>
    <property type="molecule type" value="Genomic_DNA"/>
</dbReference>
<accession>W2RBL4</accession>
<dbReference type="Proteomes" id="UP000018817">
    <property type="component" value="Unassembled WGS sequence"/>
</dbReference>
<organism evidence="1 2">
    <name type="scientific">Phytophthora nicotianae (strain INRA-310)</name>
    <name type="common">Phytophthora parasitica</name>
    <dbReference type="NCBI Taxonomy" id="761204"/>
    <lineage>
        <taxon>Eukaryota</taxon>
        <taxon>Sar</taxon>
        <taxon>Stramenopiles</taxon>
        <taxon>Oomycota</taxon>
        <taxon>Peronosporomycetes</taxon>
        <taxon>Peronosporales</taxon>
        <taxon>Peronosporaceae</taxon>
        <taxon>Phytophthora</taxon>
    </lineage>
</organism>
<reference evidence="2" key="1">
    <citation type="submission" date="2011-12" db="EMBL/GenBank/DDBJ databases">
        <authorList>
            <consortium name="The Broad Institute Genome Sequencing Platform"/>
            <person name="Russ C."/>
            <person name="Tyler B."/>
            <person name="Panabieres F."/>
            <person name="Shan W."/>
            <person name="Tripathy S."/>
            <person name="Grunwald N."/>
            <person name="Machado M."/>
            <person name="Young S.K."/>
            <person name="Zeng Q."/>
            <person name="Gargeya S."/>
            <person name="Fitzgerald M."/>
            <person name="Haas B."/>
            <person name="Abouelleil A."/>
            <person name="Alvarado L."/>
            <person name="Arachchi H.M."/>
            <person name="Berlin A."/>
            <person name="Chapman S.B."/>
            <person name="Gearin G."/>
            <person name="Goldberg J."/>
            <person name="Griggs A."/>
            <person name="Gujja S."/>
            <person name="Hansen M."/>
            <person name="Heiman D."/>
            <person name="Howarth C."/>
            <person name="Larimer J."/>
            <person name="Lui A."/>
            <person name="MacDonald P.J.P."/>
            <person name="McCowen C."/>
            <person name="Montmayeur A."/>
            <person name="Murphy C."/>
            <person name="Neiman D."/>
            <person name="Pearson M."/>
            <person name="Priest M."/>
            <person name="Roberts A."/>
            <person name="Saif S."/>
            <person name="Shea T."/>
            <person name="Sisk P."/>
            <person name="Stolte C."/>
            <person name="Sykes S."/>
            <person name="Wortman J."/>
            <person name="Nusbaum C."/>
            <person name="Birren B."/>
        </authorList>
    </citation>
    <scope>NUCLEOTIDE SEQUENCE [LARGE SCALE GENOMIC DNA]</scope>
    <source>
        <strain evidence="2">INRA-310</strain>
    </source>
</reference>